<accession>A0A951PXB2</accession>
<name>A0A951PXB2_9NOST</name>
<reference evidence="1" key="2">
    <citation type="journal article" date="2022" name="Microbiol. Resour. Announc.">
        <title>Metagenome Sequencing to Explore Phylogenomics of Terrestrial Cyanobacteria.</title>
        <authorList>
            <person name="Ward R.D."/>
            <person name="Stajich J.E."/>
            <person name="Johansen J.R."/>
            <person name="Huntemann M."/>
            <person name="Clum A."/>
            <person name="Foster B."/>
            <person name="Foster B."/>
            <person name="Roux S."/>
            <person name="Palaniappan K."/>
            <person name="Varghese N."/>
            <person name="Mukherjee S."/>
            <person name="Reddy T.B.K."/>
            <person name="Daum C."/>
            <person name="Copeland A."/>
            <person name="Chen I.A."/>
            <person name="Ivanova N.N."/>
            <person name="Kyrpides N.C."/>
            <person name="Shapiro N."/>
            <person name="Eloe-Fadrosh E.A."/>
            <person name="Pietrasiak N."/>
        </authorList>
    </citation>
    <scope>NUCLEOTIDE SEQUENCE</scope>
    <source>
        <strain evidence="1">JT2-VF2</strain>
    </source>
</reference>
<evidence type="ECO:0000313" key="1">
    <source>
        <dbReference type="EMBL" id="MBW4561143.1"/>
    </source>
</evidence>
<comment type="caution">
    <text evidence="1">The sequence shown here is derived from an EMBL/GenBank/DDBJ whole genome shotgun (WGS) entry which is preliminary data.</text>
</comment>
<proteinExistence type="predicted"/>
<dbReference type="EMBL" id="JAHHHN010000004">
    <property type="protein sequence ID" value="MBW4561143.1"/>
    <property type="molecule type" value="Genomic_DNA"/>
</dbReference>
<dbReference type="Proteomes" id="UP000715781">
    <property type="component" value="Unassembled WGS sequence"/>
</dbReference>
<sequence length="61" mass="6938">MKRRNRNVFGIATLREAAPRLPYGRNDGYLNGHDMREASTATRIIARNSKYTTLKPSLLGF</sequence>
<organism evidence="1 2">
    <name type="scientific">Mojavia pulchra JT2-VF2</name>
    <dbReference type="NCBI Taxonomy" id="287848"/>
    <lineage>
        <taxon>Bacteria</taxon>
        <taxon>Bacillati</taxon>
        <taxon>Cyanobacteriota</taxon>
        <taxon>Cyanophyceae</taxon>
        <taxon>Nostocales</taxon>
        <taxon>Nostocaceae</taxon>
    </lineage>
</organism>
<reference evidence="1" key="1">
    <citation type="submission" date="2021-05" db="EMBL/GenBank/DDBJ databases">
        <authorList>
            <person name="Pietrasiak N."/>
            <person name="Ward R."/>
            <person name="Stajich J.E."/>
            <person name="Kurbessoian T."/>
        </authorList>
    </citation>
    <scope>NUCLEOTIDE SEQUENCE</scope>
    <source>
        <strain evidence="1">JT2-VF2</strain>
    </source>
</reference>
<evidence type="ECO:0000313" key="2">
    <source>
        <dbReference type="Proteomes" id="UP000715781"/>
    </source>
</evidence>
<gene>
    <name evidence="1" type="ORF">KME32_08265</name>
</gene>
<dbReference type="AlphaFoldDB" id="A0A951PXB2"/>
<protein>
    <submittedName>
        <fullName evidence="1">Uncharacterized protein</fullName>
    </submittedName>
</protein>